<evidence type="ECO:0000256" key="1">
    <source>
        <dbReference type="SAM" id="Phobius"/>
    </source>
</evidence>
<dbReference type="EMBL" id="JBHSXM010000002">
    <property type="protein sequence ID" value="MFC6837918.1"/>
    <property type="molecule type" value="Genomic_DNA"/>
</dbReference>
<name>A0ABD5UGC6_9EURY</name>
<keyword evidence="1" id="KW-0472">Membrane</keyword>
<organism evidence="2 3">
    <name type="scientific">Halomarina ordinaria</name>
    <dbReference type="NCBI Taxonomy" id="3033939"/>
    <lineage>
        <taxon>Archaea</taxon>
        <taxon>Methanobacteriati</taxon>
        <taxon>Methanobacteriota</taxon>
        <taxon>Stenosarchaea group</taxon>
        <taxon>Halobacteria</taxon>
        <taxon>Halobacteriales</taxon>
        <taxon>Natronomonadaceae</taxon>
        <taxon>Halomarina</taxon>
    </lineage>
</organism>
<reference evidence="2 3" key="1">
    <citation type="journal article" date="2019" name="Int. J. Syst. Evol. Microbiol.">
        <title>The Global Catalogue of Microorganisms (GCM) 10K type strain sequencing project: providing services to taxonomists for standard genome sequencing and annotation.</title>
        <authorList>
            <consortium name="The Broad Institute Genomics Platform"/>
            <consortium name="The Broad Institute Genome Sequencing Center for Infectious Disease"/>
            <person name="Wu L."/>
            <person name="Ma J."/>
        </authorList>
    </citation>
    <scope>NUCLEOTIDE SEQUENCE [LARGE SCALE GENOMIC DNA]</scope>
    <source>
        <strain evidence="2 3">PSRA2</strain>
    </source>
</reference>
<proteinExistence type="predicted"/>
<protein>
    <submittedName>
        <fullName evidence="2">Uncharacterized protein</fullName>
    </submittedName>
</protein>
<keyword evidence="3" id="KW-1185">Reference proteome</keyword>
<evidence type="ECO:0000313" key="3">
    <source>
        <dbReference type="Proteomes" id="UP001596406"/>
    </source>
</evidence>
<comment type="caution">
    <text evidence="2">The sequence shown here is derived from an EMBL/GenBank/DDBJ whole genome shotgun (WGS) entry which is preliminary data.</text>
</comment>
<dbReference type="AlphaFoldDB" id="A0ABD5UGC6"/>
<keyword evidence="1" id="KW-1133">Transmembrane helix</keyword>
<evidence type="ECO:0000313" key="2">
    <source>
        <dbReference type="EMBL" id="MFC6837918.1"/>
    </source>
</evidence>
<gene>
    <name evidence="2" type="ORF">ACFQHK_15655</name>
</gene>
<dbReference type="Proteomes" id="UP001596406">
    <property type="component" value="Unassembled WGS sequence"/>
</dbReference>
<keyword evidence="1" id="KW-0812">Transmembrane</keyword>
<dbReference type="RefSeq" id="WP_304449637.1">
    <property type="nucleotide sequence ID" value="NZ_JARRAH010000002.1"/>
</dbReference>
<sequence>MAMAAWVLATVPVWIGDPVAPATRFGAPGTTHLFGLDVIGFVVLGTIYHIVPFSVWVHHYSDRLGYEAVPMIDDLYDDRLAALDLGLFTLGGLVALAKVGSIGALGGAVERCPV</sequence>
<feature type="transmembrane region" description="Helical" evidence="1">
    <location>
        <begin position="38"/>
        <end position="57"/>
    </location>
</feature>
<accession>A0ABD5UGC6</accession>